<organism evidence="3 4">
    <name type="scientific">Blautia difficilis</name>
    <dbReference type="NCBI Taxonomy" id="2763027"/>
    <lineage>
        <taxon>Bacteria</taxon>
        <taxon>Bacillati</taxon>
        <taxon>Bacillota</taxon>
        <taxon>Clostridia</taxon>
        <taxon>Lachnospirales</taxon>
        <taxon>Lachnospiraceae</taxon>
        <taxon>Blautia</taxon>
    </lineage>
</organism>
<evidence type="ECO:0000256" key="1">
    <source>
        <dbReference type="ARBA" id="ARBA00022801"/>
    </source>
</evidence>
<dbReference type="InterPro" id="IPR050300">
    <property type="entry name" value="GDXG_lipolytic_enzyme"/>
</dbReference>
<name>A0ABR7IEQ2_9FIRM</name>
<dbReference type="Pfam" id="PF20434">
    <property type="entry name" value="BD-FAE"/>
    <property type="match status" value="1"/>
</dbReference>
<dbReference type="Proteomes" id="UP000649826">
    <property type="component" value="Unassembled WGS sequence"/>
</dbReference>
<protein>
    <submittedName>
        <fullName evidence="3">Alpha/beta hydrolase</fullName>
    </submittedName>
</protein>
<evidence type="ECO:0000313" key="3">
    <source>
        <dbReference type="EMBL" id="MBC5778478.1"/>
    </source>
</evidence>
<dbReference type="EMBL" id="JACOQG010000002">
    <property type="protein sequence ID" value="MBC5778478.1"/>
    <property type="molecule type" value="Genomic_DNA"/>
</dbReference>
<proteinExistence type="predicted"/>
<dbReference type="GO" id="GO:0016787">
    <property type="term" value="F:hydrolase activity"/>
    <property type="evidence" value="ECO:0007669"/>
    <property type="project" value="UniProtKB-KW"/>
</dbReference>
<feature type="domain" description="BD-FAE-like" evidence="2">
    <location>
        <begin position="33"/>
        <end position="220"/>
    </location>
</feature>
<dbReference type="PANTHER" id="PTHR48081">
    <property type="entry name" value="AB HYDROLASE SUPERFAMILY PROTEIN C4A8.06C"/>
    <property type="match status" value="1"/>
</dbReference>
<reference evidence="3 4" key="1">
    <citation type="submission" date="2020-08" db="EMBL/GenBank/DDBJ databases">
        <title>Genome public.</title>
        <authorList>
            <person name="Liu C."/>
            <person name="Sun Q."/>
        </authorList>
    </citation>
    <scope>NUCLEOTIDE SEQUENCE [LARGE SCALE GENOMIC DNA]</scope>
    <source>
        <strain evidence="3 4">M29</strain>
    </source>
</reference>
<keyword evidence="1 3" id="KW-0378">Hydrolase</keyword>
<gene>
    <name evidence="3" type="ORF">H8Z82_02160</name>
</gene>
<dbReference type="Gene3D" id="3.40.50.1820">
    <property type="entry name" value="alpha/beta hydrolase"/>
    <property type="match status" value="1"/>
</dbReference>
<sequence>MIHEKIEIHLKDSEFTANLFTYFLDNSPEIDPERKRPVVLICPGGGYAMTSDREAEALAVKFMAMGYHAAILRYSVAPARFPEALLQLATAVAMLRENADKWNIDTEKIVVQGSSAGGHLAASLGVFWNKPFVAEALEMDAEKFCPNGLMLSYPVITSGEKAHQGSFECVLGEDYADEEKLRFLSLEFNVTKDTPPTFMWHTAPDDTVPVENSLLFFQALHALDIPAELHIYPVGGHGLGLATAETSCPNGYGIQAECETWVQLAGDWMKHIFEAKEIMKAQWE</sequence>
<accession>A0ABR7IEQ2</accession>
<dbReference type="InterPro" id="IPR049492">
    <property type="entry name" value="BD-FAE-like_dom"/>
</dbReference>
<dbReference type="PANTHER" id="PTHR48081:SF6">
    <property type="entry name" value="PEPTIDASE S9 PROLYL OLIGOPEPTIDASE CATALYTIC DOMAIN-CONTAINING PROTEIN"/>
    <property type="match status" value="1"/>
</dbReference>
<dbReference type="RefSeq" id="WP_186994098.1">
    <property type="nucleotide sequence ID" value="NZ_JACOQG010000002.1"/>
</dbReference>
<dbReference type="SUPFAM" id="SSF53474">
    <property type="entry name" value="alpha/beta-Hydrolases"/>
    <property type="match status" value="1"/>
</dbReference>
<comment type="caution">
    <text evidence="3">The sequence shown here is derived from an EMBL/GenBank/DDBJ whole genome shotgun (WGS) entry which is preliminary data.</text>
</comment>
<evidence type="ECO:0000313" key="4">
    <source>
        <dbReference type="Proteomes" id="UP000649826"/>
    </source>
</evidence>
<dbReference type="InterPro" id="IPR029058">
    <property type="entry name" value="AB_hydrolase_fold"/>
</dbReference>
<evidence type="ECO:0000259" key="2">
    <source>
        <dbReference type="Pfam" id="PF20434"/>
    </source>
</evidence>
<keyword evidence="4" id="KW-1185">Reference proteome</keyword>